<accession>A0A835MLT6</accession>
<dbReference type="InterPro" id="IPR033140">
    <property type="entry name" value="Lipase_GDXG_put_SER_AS"/>
</dbReference>
<feature type="active site" evidence="2">
    <location>
        <position position="413"/>
    </location>
</feature>
<gene>
    <name evidence="5" type="ORF">SADUNF_Sadunf18G0022000</name>
</gene>
<dbReference type="Proteomes" id="UP000657918">
    <property type="component" value="Unassembled WGS sequence"/>
</dbReference>
<proteinExistence type="inferred from homology"/>
<sequence>MKFWKSLSNLMEETLPDWRDKFLSYKDLKKQLKLIYPKDGDKPLNKRPRLDDDQMESGEVEKEVIDFVRVLEDEMEKFNSFIVEKEEDSVIKWKELQDRAEKAKDSSEELMKVGREIVDFHGEMVLLENYSALNYTGLVKILKKYDKRTGALVRVPFIQRIMQQPFYSTHVLNKLIKECESMLDHIFSRKEPLVSPQITDEISGHETETSTESSERSLRIPTELPEIEYMESMYVKLTLSALRVLKDIRSGSSTVSVFSLPPLQKAPGYLQVFSDGSVKRFASETVPDSAGSYSDGFKFKDVVIDSSKPITARLFVPDHQGSASQLPVVVYFHGGGFCICSTTWLGFHHFLGDFSVASQSIVLSVDYRLAPENRLPIAYDDCFRSLEWLSNSVSSEPWLKQADLSRVFLSGDSAGGNITHQVAIRAVRSKISPVQIKGLMLIHPYFGSDKRTKKEMSEGARGDVAMNDMYWGLSIPEGSNRDYFGCNFEMQDVSAAEWSVFPAVAVYVAGLDFLNERGVMYAQFLAKKGVKEVTLVESEGQNHIFHVFYPKSEATLVLQQQMSEFMKIH</sequence>
<dbReference type="GO" id="GO:0016036">
    <property type="term" value="P:cellular response to phosphate starvation"/>
    <property type="evidence" value="ECO:0007669"/>
    <property type="project" value="InterPro"/>
</dbReference>
<dbReference type="AlphaFoldDB" id="A0A835MLT6"/>
<dbReference type="InterPro" id="IPR031142">
    <property type="entry name" value="SPX_prot"/>
</dbReference>
<dbReference type="OrthoDB" id="408631at2759"/>
<dbReference type="EMBL" id="JADGMS010000018">
    <property type="protein sequence ID" value="KAF9662138.1"/>
    <property type="molecule type" value="Genomic_DNA"/>
</dbReference>
<feature type="domain" description="SPX" evidence="4">
    <location>
        <begin position="1"/>
        <end position="159"/>
    </location>
</feature>
<evidence type="ECO:0000256" key="3">
    <source>
        <dbReference type="SAM" id="MobiDB-lite"/>
    </source>
</evidence>
<name>A0A835MLT6_9ROSI</name>
<dbReference type="SUPFAM" id="SSF53474">
    <property type="entry name" value="alpha/beta-Hydrolases"/>
    <property type="match status" value="1"/>
</dbReference>
<dbReference type="InterPro" id="IPR013094">
    <property type="entry name" value="AB_hydrolase_3"/>
</dbReference>
<dbReference type="PANTHER" id="PTHR45978:SF3">
    <property type="entry name" value="SPX DOMAIN-CONTAINING PROTEIN 1-LIKE"/>
    <property type="match status" value="1"/>
</dbReference>
<dbReference type="PANTHER" id="PTHR45978">
    <property type="entry name" value="SPX DOMAIN-CONTAINING PROTEIN 3"/>
    <property type="match status" value="1"/>
</dbReference>
<dbReference type="CDD" id="cd14481">
    <property type="entry name" value="SPX_AtSPX1_like"/>
    <property type="match status" value="1"/>
</dbReference>
<protein>
    <recommendedName>
        <fullName evidence="4">SPX domain-containing protein</fullName>
    </recommendedName>
</protein>
<feature type="compositionally biased region" description="Basic and acidic residues" evidence="3">
    <location>
        <begin position="202"/>
        <end position="218"/>
    </location>
</feature>
<dbReference type="InterPro" id="IPR029058">
    <property type="entry name" value="AB_hydrolase_fold"/>
</dbReference>
<evidence type="ECO:0000256" key="1">
    <source>
        <dbReference type="ARBA" id="ARBA00010515"/>
    </source>
</evidence>
<dbReference type="GO" id="GO:0016787">
    <property type="term" value="F:hydrolase activity"/>
    <property type="evidence" value="ECO:0007669"/>
    <property type="project" value="InterPro"/>
</dbReference>
<dbReference type="PROSITE" id="PS51382">
    <property type="entry name" value="SPX"/>
    <property type="match status" value="1"/>
</dbReference>
<feature type="region of interest" description="Disordered" evidence="3">
    <location>
        <begin position="197"/>
        <end position="218"/>
    </location>
</feature>
<reference evidence="5 6" key="1">
    <citation type="submission" date="2020-10" db="EMBL/GenBank/DDBJ databases">
        <title>Plant Genome Project.</title>
        <authorList>
            <person name="Zhang R.-G."/>
        </authorList>
    </citation>
    <scope>NUCLEOTIDE SEQUENCE [LARGE SCALE GENOMIC DNA]</scope>
    <source>
        <strain evidence="5">FAFU-HL-1</strain>
        <tissue evidence="5">Leaf</tissue>
    </source>
</reference>
<evidence type="ECO:0000259" key="4">
    <source>
        <dbReference type="PROSITE" id="PS51382"/>
    </source>
</evidence>
<dbReference type="InterPro" id="IPR004331">
    <property type="entry name" value="SPX_dom"/>
</dbReference>
<comment type="caution">
    <text evidence="5">The sequence shown here is derived from an EMBL/GenBank/DDBJ whole genome shotgun (WGS) entry which is preliminary data.</text>
</comment>
<evidence type="ECO:0000256" key="2">
    <source>
        <dbReference type="PROSITE-ProRule" id="PRU10038"/>
    </source>
</evidence>
<evidence type="ECO:0000313" key="6">
    <source>
        <dbReference type="Proteomes" id="UP000657918"/>
    </source>
</evidence>
<dbReference type="Gene3D" id="3.40.50.1820">
    <property type="entry name" value="alpha/beta hydrolase"/>
    <property type="match status" value="1"/>
</dbReference>
<dbReference type="Pfam" id="PF07859">
    <property type="entry name" value="Abhydrolase_3"/>
    <property type="match status" value="1"/>
</dbReference>
<evidence type="ECO:0000313" key="5">
    <source>
        <dbReference type="EMBL" id="KAF9662138.1"/>
    </source>
</evidence>
<keyword evidence="6" id="KW-1185">Reference proteome</keyword>
<organism evidence="5 6">
    <name type="scientific">Salix dunnii</name>
    <dbReference type="NCBI Taxonomy" id="1413687"/>
    <lineage>
        <taxon>Eukaryota</taxon>
        <taxon>Viridiplantae</taxon>
        <taxon>Streptophyta</taxon>
        <taxon>Embryophyta</taxon>
        <taxon>Tracheophyta</taxon>
        <taxon>Spermatophyta</taxon>
        <taxon>Magnoliopsida</taxon>
        <taxon>eudicotyledons</taxon>
        <taxon>Gunneridae</taxon>
        <taxon>Pentapetalae</taxon>
        <taxon>rosids</taxon>
        <taxon>fabids</taxon>
        <taxon>Malpighiales</taxon>
        <taxon>Salicaceae</taxon>
        <taxon>Saliceae</taxon>
        <taxon>Salix</taxon>
    </lineage>
</organism>
<dbReference type="Pfam" id="PF03105">
    <property type="entry name" value="SPX"/>
    <property type="match status" value="1"/>
</dbReference>
<comment type="similarity">
    <text evidence="1">Belongs to the 'GDXG' lipolytic enzyme family.</text>
</comment>
<dbReference type="PROSITE" id="PS01174">
    <property type="entry name" value="LIPASE_GDXG_SER"/>
    <property type="match status" value="1"/>
</dbReference>